<dbReference type="PANTHER" id="PTHR48075">
    <property type="entry name" value="3-HYDROXYACYL-COA DEHYDROGENASE FAMILY PROTEIN"/>
    <property type="match status" value="1"/>
</dbReference>
<protein>
    <submittedName>
        <fullName evidence="4">3-hydroxyacyl-CoA dehydrogenase</fullName>
        <ecNumber evidence="4">1.1.1.35</ecNumber>
    </submittedName>
</protein>
<dbReference type="InterPro" id="IPR006108">
    <property type="entry name" value="3HC_DH_C"/>
</dbReference>
<dbReference type="EC" id="1.1.1.35" evidence="4"/>
<evidence type="ECO:0000256" key="1">
    <source>
        <dbReference type="ARBA" id="ARBA00023002"/>
    </source>
</evidence>
<keyword evidence="5" id="KW-1185">Reference proteome</keyword>
<dbReference type="Proteomes" id="UP001596163">
    <property type="component" value="Unassembled WGS sequence"/>
</dbReference>
<evidence type="ECO:0000259" key="3">
    <source>
        <dbReference type="Pfam" id="PF02737"/>
    </source>
</evidence>
<evidence type="ECO:0000259" key="2">
    <source>
        <dbReference type="Pfam" id="PF00725"/>
    </source>
</evidence>
<name>A0ABW0BTR9_9BACT</name>
<organism evidence="4 5">
    <name type="scientific">Algoriphagus aquatilis</name>
    <dbReference type="NCBI Taxonomy" id="490186"/>
    <lineage>
        <taxon>Bacteria</taxon>
        <taxon>Pseudomonadati</taxon>
        <taxon>Bacteroidota</taxon>
        <taxon>Cytophagia</taxon>
        <taxon>Cytophagales</taxon>
        <taxon>Cyclobacteriaceae</taxon>
        <taxon>Algoriphagus</taxon>
    </lineage>
</organism>
<sequence length="294" mass="33027">MPIHKICILGAGTLGSRVALQSAISGFEVRVYDINQKALDFGQKTMEKILRQLVKAGQLNESQVPEIFSRIQFTLDPSEAVKDADFINENVTEEVDIKKKVWKQFGEIAPEKTLFTTNTSYLLPSMFAEESGRPAKFCAFHFHDVFYSRVVDIMPHPGTDPVMIPMLEELGRKLNQVPVLVKKENPGYIFNTMLMALIGAAGKLLTREVGSIEDIDRSWMVNFHMQMGPFGILDSIGLDTAWHVTHKMPDAASQAFASLLKTYIDQGKLGEKTGEGFYSYPNPIYRNPDFVKET</sequence>
<dbReference type="PANTHER" id="PTHR48075:SF5">
    <property type="entry name" value="3-HYDROXYBUTYRYL-COA DEHYDROGENASE"/>
    <property type="match status" value="1"/>
</dbReference>
<gene>
    <name evidence="4" type="ORF">ACFPIK_04405</name>
</gene>
<dbReference type="InterPro" id="IPR036291">
    <property type="entry name" value="NAD(P)-bd_dom_sf"/>
</dbReference>
<reference evidence="5" key="1">
    <citation type="journal article" date="2019" name="Int. J. Syst. Evol. Microbiol.">
        <title>The Global Catalogue of Microorganisms (GCM) 10K type strain sequencing project: providing services to taxonomists for standard genome sequencing and annotation.</title>
        <authorList>
            <consortium name="The Broad Institute Genomics Platform"/>
            <consortium name="The Broad Institute Genome Sequencing Center for Infectious Disease"/>
            <person name="Wu L."/>
            <person name="Ma J."/>
        </authorList>
    </citation>
    <scope>NUCLEOTIDE SEQUENCE [LARGE SCALE GENOMIC DNA]</scope>
    <source>
        <strain evidence="5">CGMCC 1.7030</strain>
    </source>
</reference>
<dbReference type="SUPFAM" id="SSF48179">
    <property type="entry name" value="6-phosphogluconate dehydrogenase C-terminal domain-like"/>
    <property type="match status" value="1"/>
</dbReference>
<dbReference type="Gene3D" id="3.40.50.720">
    <property type="entry name" value="NAD(P)-binding Rossmann-like Domain"/>
    <property type="match status" value="1"/>
</dbReference>
<dbReference type="Pfam" id="PF00725">
    <property type="entry name" value="3HCDH"/>
    <property type="match status" value="1"/>
</dbReference>
<evidence type="ECO:0000313" key="4">
    <source>
        <dbReference type="EMBL" id="MFC5190996.1"/>
    </source>
</evidence>
<dbReference type="InterPro" id="IPR013328">
    <property type="entry name" value="6PGD_dom2"/>
</dbReference>
<evidence type="ECO:0000313" key="5">
    <source>
        <dbReference type="Proteomes" id="UP001596163"/>
    </source>
</evidence>
<dbReference type="InterPro" id="IPR008927">
    <property type="entry name" value="6-PGluconate_DH-like_C_sf"/>
</dbReference>
<dbReference type="SUPFAM" id="SSF51735">
    <property type="entry name" value="NAD(P)-binding Rossmann-fold domains"/>
    <property type="match status" value="1"/>
</dbReference>
<accession>A0ABW0BTR9</accession>
<comment type="caution">
    <text evidence="4">The sequence shown here is derived from an EMBL/GenBank/DDBJ whole genome shotgun (WGS) entry which is preliminary data.</text>
</comment>
<dbReference type="RefSeq" id="WP_377912610.1">
    <property type="nucleotide sequence ID" value="NZ_JBHSKS010000002.1"/>
</dbReference>
<dbReference type="Gene3D" id="1.10.1040.10">
    <property type="entry name" value="N-(1-d-carboxylethyl)-l-norvaline Dehydrogenase, domain 2"/>
    <property type="match status" value="1"/>
</dbReference>
<feature type="domain" description="3-hydroxyacyl-CoA dehydrogenase C-terminal" evidence="2">
    <location>
        <begin position="187"/>
        <end position="280"/>
    </location>
</feature>
<dbReference type="NCBIfam" id="NF006143">
    <property type="entry name" value="PRK08293.1"/>
    <property type="match status" value="1"/>
</dbReference>
<dbReference type="InterPro" id="IPR006176">
    <property type="entry name" value="3-OHacyl-CoA_DH_NAD-bd"/>
</dbReference>
<dbReference type="InterPro" id="IPR022694">
    <property type="entry name" value="3-OHacyl-CoA_DH"/>
</dbReference>
<feature type="domain" description="3-hydroxyacyl-CoA dehydrogenase NAD binding" evidence="3">
    <location>
        <begin position="5"/>
        <end position="182"/>
    </location>
</feature>
<proteinExistence type="predicted"/>
<keyword evidence="1 4" id="KW-0560">Oxidoreductase</keyword>
<dbReference type="Pfam" id="PF02737">
    <property type="entry name" value="3HCDH_N"/>
    <property type="match status" value="1"/>
</dbReference>
<dbReference type="GO" id="GO:0003857">
    <property type="term" value="F:(3S)-3-hydroxyacyl-CoA dehydrogenase (NAD+) activity"/>
    <property type="evidence" value="ECO:0007669"/>
    <property type="project" value="UniProtKB-EC"/>
</dbReference>
<dbReference type="EMBL" id="JBHSKS010000002">
    <property type="protein sequence ID" value="MFC5190996.1"/>
    <property type="molecule type" value="Genomic_DNA"/>
</dbReference>
<dbReference type="PIRSF" id="PIRSF000105">
    <property type="entry name" value="HCDH"/>
    <property type="match status" value="1"/>
</dbReference>